<protein>
    <submittedName>
        <fullName evidence="2">Protein MOTHER of FT and TFL1</fullName>
    </submittedName>
</protein>
<organism evidence="2 3">
    <name type="scientific">Vitis vinifera</name>
    <name type="common">Grape</name>
    <dbReference type="NCBI Taxonomy" id="29760"/>
    <lineage>
        <taxon>Eukaryota</taxon>
        <taxon>Viridiplantae</taxon>
        <taxon>Streptophyta</taxon>
        <taxon>Embryophyta</taxon>
        <taxon>Tracheophyta</taxon>
        <taxon>Spermatophyta</taxon>
        <taxon>Magnoliopsida</taxon>
        <taxon>eudicotyledons</taxon>
        <taxon>Gunneridae</taxon>
        <taxon>Pentapetalae</taxon>
        <taxon>rosids</taxon>
        <taxon>Vitales</taxon>
        <taxon>Vitaceae</taxon>
        <taxon>Viteae</taxon>
        <taxon>Vitis</taxon>
    </lineage>
</organism>
<dbReference type="SUPFAM" id="SSF49777">
    <property type="entry name" value="PEBP-like"/>
    <property type="match status" value="1"/>
</dbReference>
<dbReference type="Pfam" id="PF01161">
    <property type="entry name" value="PBP"/>
    <property type="match status" value="1"/>
</dbReference>
<dbReference type="Gene3D" id="3.90.280.10">
    <property type="entry name" value="PEBP-like"/>
    <property type="match status" value="1"/>
</dbReference>
<dbReference type="Proteomes" id="UP000288805">
    <property type="component" value="Unassembled WGS sequence"/>
</dbReference>
<name>A0A438EYE2_VITVI</name>
<comment type="caution">
    <text evidence="2">The sequence shown here is derived from an EMBL/GenBank/DDBJ whole genome shotgun (WGS) entry which is preliminary data.</text>
</comment>
<evidence type="ECO:0000256" key="1">
    <source>
        <dbReference type="ARBA" id="ARBA00007091"/>
    </source>
</evidence>
<dbReference type="PANTHER" id="PTHR11362:SF82">
    <property type="entry name" value="PHOSPHATIDYLETHANOLAMINE-BINDING PROTEIN 4"/>
    <property type="match status" value="1"/>
</dbReference>
<dbReference type="EMBL" id="QGNW01001164">
    <property type="protein sequence ID" value="RVW52706.1"/>
    <property type="molecule type" value="Genomic_DNA"/>
</dbReference>
<dbReference type="AlphaFoldDB" id="A0A438EYE2"/>
<dbReference type="PROSITE" id="PS01220">
    <property type="entry name" value="PBP"/>
    <property type="match status" value="1"/>
</dbReference>
<dbReference type="PANTHER" id="PTHR11362">
    <property type="entry name" value="PHOSPHATIDYLETHANOLAMINE-BINDING PROTEIN"/>
    <property type="match status" value="1"/>
</dbReference>
<dbReference type="FunFam" id="3.90.280.10:FF:000001">
    <property type="entry name" value="Terminal flower 1"/>
    <property type="match status" value="1"/>
</dbReference>
<dbReference type="CDD" id="cd00866">
    <property type="entry name" value="PEBP_euk"/>
    <property type="match status" value="1"/>
</dbReference>
<dbReference type="InterPro" id="IPR008914">
    <property type="entry name" value="PEBP"/>
</dbReference>
<proteinExistence type="inferred from homology"/>
<comment type="similarity">
    <text evidence="1">Belongs to the phosphatidylethanolamine-binding protein family.</text>
</comment>
<dbReference type="InterPro" id="IPR001858">
    <property type="entry name" value="Phosphatidylethanolamine-bd_CS"/>
</dbReference>
<evidence type="ECO:0000313" key="2">
    <source>
        <dbReference type="EMBL" id="RVW52706.1"/>
    </source>
</evidence>
<evidence type="ECO:0000313" key="3">
    <source>
        <dbReference type="Proteomes" id="UP000288805"/>
    </source>
</evidence>
<dbReference type="InterPro" id="IPR036610">
    <property type="entry name" value="PEBP-like_sf"/>
</dbReference>
<reference evidence="2 3" key="1">
    <citation type="journal article" date="2018" name="PLoS Genet.">
        <title>Population sequencing reveals clonal diversity and ancestral inbreeding in the grapevine cultivar Chardonnay.</title>
        <authorList>
            <person name="Roach M.J."/>
            <person name="Johnson D.L."/>
            <person name="Bohlmann J."/>
            <person name="van Vuuren H.J."/>
            <person name="Jones S.J."/>
            <person name="Pretorius I.S."/>
            <person name="Schmidt S.A."/>
            <person name="Borneman A.R."/>
        </authorList>
    </citation>
    <scope>NUCLEOTIDE SEQUENCE [LARGE SCALE GENOMIC DNA]</scope>
    <source>
        <strain evidence="3">cv. Chardonnay</strain>
        <tissue evidence="2">Leaf</tissue>
    </source>
</reference>
<dbReference type="InterPro" id="IPR035810">
    <property type="entry name" value="PEBP_euk"/>
</dbReference>
<gene>
    <name evidence="2" type="primary">MFT_5</name>
    <name evidence="2" type="ORF">CK203_117683</name>
</gene>
<accession>A0A438EYE2</accession>
<sequence length="301" mass="33194">MGSTTEPRLDAEGVDHVWKKWCNVKKVHLGLLLVGWYALPRADIHPPVINRQRDGGLASGLPTTRGALGLHPTFDGLCMPHRLHAFIMAPTLAFFLYKPCLPSAFTHQQFFLFCPSRLVCCTLFSSSLFMAASVDPLVVGRVIGDVVDMFVPTINMSVYYGAKHVTNGCDVKPSLTVNPPKVTLSGHPDEFYTLVMTDPDAPSPSEPSMREWVHWIVADIPGGTNATRGKEALPYVGPRPPVGIHRYILVLFQQKAPLGLVEQPGSRAHFSTRTFANQLDLGLPVATVYFNAQKEPANRRR</sequence>